<proteinExistence type="predicted"/>
<feature type="compositionally biased region" description="Low complexity" evidence="1">
    <location>
        <begin position="203"/>
        <end position="212"/>
    </location>
</feature>
<evidence type="ECO:0000313" key="4">
    <source>
        <dbReference type="EMBL" id="KTR94742.1"/>
    </source>
</evidence>
<protein>
    <recommendedName>
        <fullName evidence="6">ABC transporter-associated repeat protein</fullName>
    </recommendedName>
</protein>
<reference evidence="4 5" key="1">
    <citation type="journal article" date="2016" name="Front. Microbiol.">
        <title>Genomic Resource of Rice Seed Associated Bacteria.</title>
        <authorList>
            <person name="Midha S."/>
            <person name="Bansal K."/>
            <person name="Sharma S."/>
            <person name="Kumar N."/>
            <person name="Patil P.P."/>
            <person name="Chaudhry V."/>
            <person name="Patil P.B."/>
        </authorList>
    </citation>
    <scope>NUCLEOTIDE SEQUENCE [LARGE SCALE GENOMIC DNA]</scope>
    <source>
        <strain evidence="4 5">NS220</strain>
    </source>
</reference>
<feature type="region of interest" description="Disordered" evidence="1">
    <location>
        <begin position="1087"/>
        <end position="1117"/>
    </location>
</feature>
<dbReference type="EMBL" id="LDRT01000048">
    <property type="protein sequence ID" value="KTR94742.1"/>
    <property type="molecule type" value="Genomic_DNA"/>
</dbReference>
<evidence type="ECO:0000256" key="2">
    <source>
        <dbReference type="SAM" id="Phobius"/>
    </source>
</evidence>
<feature type="region of interest" description="Disordered" evidence="1">
    <location>
        <begin position="1004"/>
        <end position="1026"/>
    </location>
</feature>
<dbReference type="Proteomes" id="UP000075025">
    <property type="component" value="Unassembled WGS sequence"/>
</dbReference>
<dbReference type="PATRIC" id="fig|2033.6.peg.2626"/>
<feature type="compositionally biased region" description="Low complexity" evidence="1">
    <location>
        <begin position="172"/>
        <end position="185"/>
    </location>
</feature>
<feature type="transmembrane region" description="Helical" evidence="2">
    <location>
        <begin position="1935"/>
        <end position="1955"/>
    </location>
</feature>
<feature type="region of interest" description="Disordered" evidence="1">
    <location>
        <begin position="675"/>
        <end position="702"/>
    </location>
</feature>
<accession>A0A147EXR9</accession>
<evidence type="ECO:0000313" key="5">
    <source>
        <dbReference type="Proteomes" id="UP000075025"/>
    </source>
</evidence>
<dbReference type="NCBIfam" id="TIGR03773">
    <property type="entry name" value="anch_rpt_wall"/>
    <property type="match status" value="2"/>
</dbReference>
<comment type="caution">
    <text evidence="4">The sequence shown here is derived from an EMBL/GenBank/DDBJ whole genome shotgun (WGS) entry which is preliminary data.</text>
</comment>
<organism evidence="4 5">
    <name type="scientific">Microbacterium testaceum</name>
    <name type="common">Aureobacterium testaceum</name>
    <name type="synonym">Brevibacterium testaceum</name>
    <dbReference type="NCBI Taxonomy" id="2033"/>
    <lineage>
        <taxon>Bacteria</taxon>
        <taxon>Bacillati</taxon>
        <taxon>Actinomycetota</taxon>
        <taxon>Actinomycetes</taxon>
        <taxon>Micrococcales</taxon>
        <taxon>Microbacteriaceae</taxon>
        <taxon>Microbacterium</taxon>
    </lineage>
</organism>
<keyword evidence="2" id="KW-1133">Transmembrane helix</keyword>
<keyword evidence="3" id="KW-0732">Signal</keyword>
<gene>
    <name evidence="4" type="ORF">NS220_08095</name>
</gene>
<dbReference type="NCBIfam" id="NF038134">
    <property type="entry name" value="choice_anch_M"/>
    <property type="match status" value="4"/>
</dbReference>
<feature type="region of interest" description="Disordered" evidence="1">
    <location>
        <begin position="172"/>
        <end position="214"/>
    </location>
</feature>
<dbReference type="InterPro" id="IPR022435">
    <property type="entry name" value="Surface-anchored_actinobac"/>
</dbReference>
<dbReference type="NCBIfam" id="TIGR03769">
    <property type="entry name" value="P_ac_wall_RPT"/>
    <property type="match status" value="4"/>
</dbReference>
<feature type="signal peptide" evidence="3">
    <location>
        <begin position="1"/>
        <end position="19"/>
    </location>
</feature>
<sequence>MAATVVAAMCITTLPPAVARADGPTHVSFADVALTTVVAPSQGTSIVATSASRVQALDDVVFDAVVGEEQTTRALVSDVTGSATSTALTYAVTSAPEGGGVTVETGAQDARAEWDADAALPLEPGAPTVLVYRFDTPGEYTLGVSASTTFADPDGERTEEAHATARVKVVPAPAAPTPTVTGGAAESAVVDEPAPSSEPAPAPEARAAASSRTVVGEGDVRLVSRVIDGVLTQHLEGEDRIFDPTRTVFALRESEDWPGADEGQNADFWNEIAPGQGRIWRTGTPDAGGSPDTADNALSFALDARGIPASALYAPEWAPEQAVVRTWLGAVDGPAGGLLGSGVTDAGTSGRAGDAAPRLRTNVGEQAAPSPVAMAFGAAGRACVTLNSHAQLADGTFVNRDLALTFAVGVDPETVEPCAQPVEMAPQAPHPVVSTQEKTTVLDSGTVLMAPTMADGALTLNAVTMDRGRTTAFDPARVVLSLPHRDTRWPAADGSTANKELWSRHLPEGATAYRTSGRHVPDDRRLGDEHANDLVIDLDGRFVSADGLKVTPDEGASVAFDLEGVTVTRGQGRFFTYRQDYSPDLNLPEDIGFWDGSADGERMTQGRAVSTTEEWGDPFYTRAAEYEGAPALGTVFTDAGVYCVTVRSSTTRSDGTPAEDRATFTFAVGVDASTVTPCAQSDGSDPGGGGEDPGGEDPETLDPTVAWLQKGHTDLAVREDGRGGIEFATGDGHSDIGMHALKDAVWVGRGEFARFTVREPDAVDDRTFIGAPGSTYYGFSAGSEYVDHTLWPGLSMLYLPAGFTERHATWSMQKVSGPGEAYAWTSSGFLLDSRRATPVPFSLGRTHRHLNWAFTEAGIYCLAVRADLRAVGDESRDLPAASLLTVAVGDVDLSTVQPCERTTVVPTAPAPAAVALSTAPTVLDETALSPSLELRRVNGVPDVVASVEEKNSPRTRFFDPEQTIYSAAAFADTYRFQDRWRTWEWDAAGSDVTVTLGAVEGPGAYSRRGNSTDSQAVQLDSGSTPPLTRETLWTGSNFPATHVFTAAGVYCVPVTWSGTLADGTAYQVSKTLTVAAGVDTAGITRCADGGEGSDPGGPDPGTPDTDWDVPNHTRTDSGATIVTAGHVDIAARLDGDRLTTVIADASDAAHDEALRAPSETVLQVRPEAQSTVPADPAYAFLGSAGAKTWLLPETEAEGILWPGWSTEAIPTAATTGGVTWSLDRAEGPGEFALYQTPFTGPRVFFDTRDGIDAADTVEIPKNIHAHGTWAFSAEGTYCLGFTRAATLASGQAVSDTFTLAFAVGAVAVKNVDPTRCFQTPDGAPTDPDTTPIARDGLTDATRGGIKVVNADAGITAGQLVTVQIDRDRAGQWVSLWLDDTAWLGWARVGSSGAVQVRLPADATTGAHRLVVKDRAGALAGWDDVQIVASDGPDEPAPSEPGAWDVANGTVNRAGATVLNDGHVDIASLVQDGELVTRIKDSASVTEPVYRDVSRTVLQLKPGSRATVPEGDAWRFLGDPGSPFYQVTQTQQSGLVWPGWSTEGIPLSATTGGVSWSLVDVSGPGRFALYETGTFGQPSVLFTTHDGISAADRVTIPKNTHAHGSWAFSAEGNYCLSMQRTAQLSDGRVSSDTFVLAVAVGTADVMSVNPARCGEKVDTGAIDVPAPPREEAAATPTAQQLAAAACVGGATILSSGHVDYASRLVNGSLQSLVGDDSSGSKVYREPSSTVLWLKPSARVTLPAGFGQVGTAGSTVWQVPQTQNPDLVWLGWNTEMLNDGNTAGPVRWTIDGIDGPGRVTVYLSGSFGGVQQTIFAGGGSYDIPLGVHAHANWAFSAEGVYRITSTQTATLADGRVSRDRETLTVVVGDVDPRSAVSGAAGCAPLSAISLANADVAAAAAEQAAADAARRTLPGQGSDAAEPAAPLGSLASGDPVPVLLAVLGALLLVGAAGSGVLWRRSRRRGGGATP</sequence>
<dbReference type="InterPro" id="IPR022395">
    <property type="entry name" value="CHP03773_ABC_transptr-like"/>
</dbReference>
<evidence type="ECO:0008006" key="6">
    <source>
        <dbReference type="Google" id="ProtNLM"/>
    </source>
</evidence>
<feature type="compositionally biased region" description="Polar residues" evidence="1">
    <location>
        <begin position="1008"/>
        <end position="1026"/>
    </location>
</feature>
<evidence type="ECO:0000256" key="3">
    <source>
        <dbReference type="SAM" id="SignalP"/>
    </source>
</evidence>
<evidence type="ECO:0000256" key="1">
    <source>
        <dbReference type="SAM" id="MobiDB-lite"/>
    </source>
</evidence>
<feature type="chain" id="PRO_5038470303" description="ABC transporter-associated repeat protein" evidence="3">
    <location>
        <begin position="20"/>
        <end position="1967"/>
    </location>
</feature>
<keyword evidence="2" id="KW-0472">Membrane</keyword>
<keyword evidence="2" id="KW-0812">Transmembrane</keyword>
<name>A0A147EXR9_MICTE</name>